<feature type="domain" description="Protein kinase" evidence="6">
    <location>
        <begin position="1"/>
        <end position="75"/>
    </location>
</feature>
<accession>A0A2U1LM37</accession>
<sequence>MWQRGSLTDRDDTRVHMAPELYEEGYNELVDVYSFGLCLLEMDTMEIPYMECNCIFQLYNKVTKGVMPLALNKVF</sequence>
<evidence type="ECO:0000259" key="6">
    <source>
        <dbReference type="PROSITE" id="PS50011"/>
    </source>
</evidence>
<keyword evidence="2" id="KW-0723">Serine/threonine-protein kinase</keyword>
<comment type="catalytic activity">
    <reaction evidence="4">
        <text>L-threonyl-[protein] + ATP = O-phospho-L-threonyl-[protein] + ADP + H(+)</text>
        <dbReference type="Rhea" id="RHEA:46608"/>
        <dbReference type="Rhea" id="RHEA-COMP:11060"/>
        <dbReference type="Rhea" id="RHEA-COMP:11605"/>
        <dbReference type="ChEBI" id="CHEBI:15378"/>
        <dbReference type="ChEBI" id="CHEBI:30013"/>
        <dbReference type="ChEBI" id="CHEBI:30616"/>
        <dbReference type="ChEBI" id="CHEBI:61977"/>
        <dbReference type="ChEBI" id="CHEBI:456216"/>
        <dbReference type="EC" id="2.7.11.1"/>
    </reaction>
</comment>
<dbReference type="AlphaFoldDB" id="A0A2U1LM37"/>
<protein>
    <recommendedName>
        <fullName evidence="1">non-specific serine/threonine protein kinase</fullName>
        <ecNumber evidence="1">2.7.11.1</ecNumber>
    </recommendedName>
</protein>
<dbReference type="PROSITE" id="PS50011">
    <property type="entry name" value="PROTEIN_KINASE_DOM"/>
    <property type="match status" value="1"/>
</dbReference>
<gene>
    <name evidence="7" type="ORF">CTI12_AA475300</name>
</gene>
<evidence type="ECO:0000256" key="3">
    <source>
        <dbReference type="ARBA" id="ARBA00022777"/>
    </source>
</evidence>
<dbReference type="InterPro" id="IPR011009">
    <property type="entry name" value="Kinase-like_dom_sf"/>
</dbReference>
<evidence type="ECO:0000313" key="8">
    <source>
        <dbReference type="Proteomes" id="UP000245207"/>
    </source>
</evidence>
<evidence type="ECO:0000256" key="1">
    <source>
        <dbReference type="ARBA" id="ARBA00012513"/>
    </source>
</evidence>
<reference evidence="7 8" key="1">
    <citation type="journal article" date="2018" name="Mol. Plant">
        <title>The genome of Artemisia annua provides insight into the evolution of Asteraceae family and artemisinin biosynthesis.</title>
        <authorList>
            <person name="Shen Q."/>
            <person name="Zhang L."/>
            <person name="Liao Z."/>
            <person name="Wang S."/>
            <person name="Yan T."/>
            <person name="Shi P."/>
            <person name="Liu M."/>
            <person name="Fu X."/>
            <person name="Pan Q."/>
            <person name="Wang Y."/>
            <person name="Lv Z."/>
            <person name="Lu X."/>
            <person name="Zhang F."/>
            <person name="Jiang W."/>
            <person name="Ma Y."/>
            <person name="Chen M."/>
            <person name="Hao X."/>
            <person name="Li L."/>
            <person name="Tang Y."/>
            <person name="Lv G."/>
            <person name="Zhou Y."/>
            <person name="Sun X."/>
            <person name="Brodelius P.E."/>
            <person name="Rose J.K.C."/>
            <person name="Tang K."/>
        </authorList>
    </citation>
    <scope>NUCLEOTIDE SEQUENCE [LARGE SCALE GENOMIC DNA]</scope>
    <source>
        <strain evidence="8">cv. Huhao1</strain>
        <tissue evidence="7">Leaf</tissue>
    </source>
</reference>
<dbReference type="PANTHER" id="PTHR13902">
    <property type="entry name" value="SERINE/THREONINE-PROTEIN KINASE WNK WITH NO LYSINE -RELATED"/>
    <property type="match status" value="1"/>
</dbReference>
<keyword evidence="3 7" id="KW-0808">Transferase</keyword>
<dbReference type="OrthoDB" id="1734810at2759"/>
<proteinExistence type="predicted"/>
<dbReference type="GO" id="GO:0005524">
    <property type="term" value="F:ATP binding"/>
    <property type="evidence" value="ECO:0007669"/>
    <property type="project" value="InterPro"/>
</dbReference>
<dbReference type="GO" id="GO:0004674">
    <property type="term" value="F:protein serine/threonine kinase activity"/>
    <property type="evidence" value="ECO:0007669"/>
    <property type="project" value="UniProtKB-KW"/>
</dbReference>
<dbReference type="EC" id="2.7.11.1" evidence="1"/>
<dbReference type="Gene3D" id="1.10.510.10">
    <property type="entry name" value="Transferase(Phosphotransferase) domain 1"/>
    <property type="match status" value="1"/>
</dbReference>
<keyword evidence="3 7" id="KW-0418">Kinase</keyword>
<dbReference type="EMBL" id="PKPP01008688">
    <property type="protein sequence ID" value="PWA50041.1"/>
    <property type="molecule type" value="Genomic_DNA"/>
</dbReference>
<dbReference type="STRING" id="35608.A0A2U1LM37"/>
<dbReference type="InterPro" id="IPR050588">
    <property type="entry name" value="WNK_Ser-Thr_kinase"/>
</dbReference>
<keyword evidence="8" id="KW-1185">Reference proteome</keyword>
<evidence type="ECO:0000256" key="5">
    <source>
        <dbReference type="ARBA" id="ARBA00048679"/>
    </source>
</evidence>
<comment type="caution">
    <text evidence="7">The sequence shown here is derived from an EMBL/GenBank/DDBJ whole genome shotgun (WGS) entry which is preliminary data.</text>
</comment>
<evidence type="ECO:0000313" key="7">
    <source>
        <dbReference type="EMBL" id="PWA50041.1"/>
    </source>
</evidence>
<comment type="catalytic activity">
    <reaction evidence="5">
        <text>L-seryl-[protein] + ATP = O-phospho-L-seryl-[protein] + ADP + H(+)</text>
        <dbReference type="Rhea" id="RHEA:17989"/>
        <dbReference type="Rhea" id="RHEA-COMP:9863"/>
        <dbReference type="Rhea" id="RHEA-COMP:11604"/>
        <dbReference type="ChEBI" id="CHEBI:15378"/>
        <dbReference type="ChEBI" id="CHEBI:29999"/>
        <dbReference type="ChEBI" id="CHEBI:30616"/>
        <dbReference type="ChEBI" id="CHEBI:83421"/>
        <dbReference type="ChEBI" id="CHEBI:456216"/>
        <dbReference type="EC" id="2.7.11.1"/>
    </reaction>
</comment>
<dbReference type="Proteomes" id="UP000245207">
    <property type="component" value="Unassembled WGS sequence"/>
</dbReference>
<name>A0A2U1LM37_ARTAN</name>
<dbReference type="SUPFAM" id="SSF56112">
    <property type="entry name" value="Protein kinase-like (PK-like)"/>
    <property type="match status" value="1"/>
</dbReference>
<evidence type="ECO:0000256" key="2">
    <source>
        <dbReference type="ARBA" id="ARBA00022527"/>
    </source>
</evidence>
<organism evidence="7 8">
    <name type="scientific">Artemisia annua</name>
    <name type="common">Sweet wormwood</name>
    <dbReference type="NCBI Taxonomy" id="35608"/>
    <lineage>
        <taxon>Eukaryota</taxon>
        <taxon>Viridiplantae</taxon>
        <taxon>Streptophyta</taxon>
        <taxon>Embryophyta</taxon>
        <taxon>Tracheophyta</taxon>
        <taxon>Spermatophyta</taxon>
        <taxon>Magnoliopsida</taxon>
        <taxon>eudicotyledons</taxon>
        <taxon>Gunneridae</taxon>
        <taxon>Pentapetalae</taxon>
        <taxon>asterids</taxon>
        <taxon>campanulids</taxon>
        <taxon>Asterales</taxon>
        <taxon>Asteraceae</taxon>
        <taxon>Asteroideae</taxon>
        <taxon>Anthemideae</taxon>
        <taxon>Artemisiinae</taxon>
        <taxon>Artemisia</taxon>
    </lineage>
</organism>
<evidence type="ECO:0000256" key="4">
    <source>
        <dbReference type="ARBA" id="ARBA00047899"/>
    </source>
</evidence>
<dbReference type="InterPro" id="IPR000719">
    <property type="entry name" value="Prot_kinase_dom"/>
</dbReference>